<dbReference type="Pfam" id="PF02114">
    <property type="entry name" value="Phosducin"/>
    <property type="match status" value="1"/>
</dbReference>
<dbReference type="GO" id="GO:0006457">
    <property type="term" value="P:protein folding"/>
    <property type="evidence" value="ECO:0007669"/>
    <property type="project" value="TreeGrafter"/>
</dbReference>
<dbReference type="CDD" id="cd02988">
    <property type="entry name" value="Phd_like_VIAF"/>
    <property type="match status" value="1"/>
</dbReference>
<feature type="domain" description="Phosducin" evidence="2">
    <location>
        <begin position="33"/>
        <end position="229"/>
    </location>
</feature>
<gene>
    <name evidence="3" type="ORF">LAFE_0E06348G</name>
</gene>
<evidence type="ECO:0000256" key="1">
    <source>
        <dbReference type="ARBA" id="ARBA00009686"/>
    </source>
</evidence>
<evidence type="ECO:0000259" key="2">
    <source>
        <dbReference type="Pfam" id="PF02114"/>
    </source>
</evidence>
<dbReference type="FunFam" id="3.40.30.10:FF:000365">
    <property type="entry name" value="Phosducin-like protein 2"/>
    <property type="match status" value="1"/>
</dbReference>
<protein>
    <submittedName>
        <fullName evidence="3">LAFE_0E06348g1_1</fullName>
    </submittedName>
</protein>
<accession>A0A1G4MD01</accession>
<dbReference type="GO" id="GO:0005737">
    <property type="term" value="C:cytoplasm"/>
    <property type="evidence" value="ECO:0007669"/>
    <property type="project" value="TreeGrafter"/>
</dbReference>
<evidence type="ECO:0000313" key="4">
    <source>
        <dbReference type="Proteomes" id="UP000190831"/>
    </source>
</evidence>
<dbReference type="SUPFAM" id="SSF52833">
    <property type="entry name" value="Thioredoxin-like"/>
    <property type="match status" value="1"/>
</dbReference>
<dbReference type="PANTHER" id="PTHR45809">
    <property type="entry name" value="VIRAL IAP-ASSOCIATED FACTOR HOMOLOG"/>
    <property type="match status" value="1"/>
</dbReference>
<evidence type="ECO:0000313" key="3">
    <source>
        <dbReference type="EMBL" id="SCW01746.1"/>
    </source>
</evidence>
<dbReference type="Proteomes" id="UP000190831">
    <property type="component" value="Chromosome E"/>
</dbReference>
<sequence length="276" mass="31972">MNEPLFKVDVDETEDTEWNDILRQHGVIPERPPSPTAQLEEALEQALAKQHENRLEDKDLSDLEALEDEEDEEFLDFYRRKRMAEIQKMQQRSKFGQVYHINKPEYNKEITECSMGDTKSMQGEDDIKKGVYVFVHMSLQSKLQSRLLDSIFVRAAKRYPEIKFVDIPASRAIENYPESNCPTLIVYYRGEVLKNLITLLELGGNDTTLDDLENLMVKVGAVDEKDSRLTMNQDDDETREERQAKYSKKGIRCGIDGKFNLGIGDRISSDDEDFFD</sequence>
<organism evidence="3 4">
    <name type="scientific">Lachancea fermentati</name>
    <name type="common">Zygosaccharomyces fermentati</name>
    <dbReference type="NCBI Taxonomy" id="4955"/>
    <lineage>
        <taxon>Eukaryota</taxon>
        <taxon>Fungi</taxon>
        <taxon>Dikarya</taxon>
        <taxon>Ascomycota</taxon>
        <taxon>Saccharomycotina</taxon>
        <taxon>Saccharomycetes</taxon>
        <taxon>Saccharomycetales</taxon>
        <taxon>Saccharomycetaceae</taxon>
        <taxon>Lachancea</taxon>
    </lineage>
</organism>
<dbReference type="Gene3D" id="3.40.30.10">
    <property type="entry name" value="Glutaredoxin"/>
    <property type="match status" value="1"/>
</dbReference>
<keyword evidence="4" id="KW-1185">Reference proteome</keyword>
<dbReference type="EMBL" id="LT598488">
    <property type="protein sequence ID" value="SCW01746.1"/>
    <property type="molecule type" value="Genomic_DNA"/>
</dbReference>
<dbReference type="OMA" id="FCEIRAN"/>
<dbReference type="STRING" id="4955.A0A1G4MD01"/>
<comment type="similarity">
    <text evidence="1">Belongs to the phosducin family.</text>
</comment>
<name>A0A1G4MD01_LACFM</name>
<dbReference type="InterPro" id="IPR051498">
    <property type="entry name" value="Phosducin-like_chap/apop_reg"/>
</dbReference>
<reference evidence="4" key="1">
    <citation type="submission" date="2016-03" db="EMBL/GenBank/DDBJ databases">
        <authorList>
            <person name="Devillers H."/>
        </authorList>
    </citation>
    <scope>NUCLEOTIDE SEQUENCE [LARGE SCALE GENOMIC DNA]</scope>
</reference>
<dbReference type="PANTHER" id="PTHR45809:SF3">
    <property type="entry name" value="VIRAL IAP-ASSOCIATED FACTOR HOMOLOG"/>
    <property type="match status" value="1"/>
</dbReference>
<dbReference type="OrthoDB" id="45518at2759"/>
<proteinExistence type="inferred from homology"/>
<dbReference type="InterPro" id="IPR024253">
    <property type="entry name" value="Phosducin_thioredoxin-like_dom"/>
</dbReference>
<dbReference type="AlphaFoldDB" id="A0A1G4MD01"/>
<dbReference type="InterPro" id="IPR036249">
    <property type="entry name" value="Thioredoxin-like_sf"/>
</dbReference>